<name>A0ACB7YWU5_9ERIC</name>
<keyword evidence="2" id="KW-1185">Reference proteome</keyword>
<comment type="caution">
    <text evidence="1">The sequence shown here is derived from an EMBL/GenBank/DDBJ whole genome shotgun (WGS) entry which is preliminary data.</text>
</comment>
<organism evidence="1 2">
    <name type="scientific">Vaccinium darrowii</name>
    <dbReference type="NCBI Taxonomy" id="229202"/>
    <lineage>
        <taxon>Eukaryota</taxon>
        <taxon>Viridiplantae</taxon>
        <taxon>Streptophyta</taxon>
        <taxon>Embryophyta</taxon>
        <taxon>Tracheophyta</taxon>
        <taxon>Spermatophyta</taxon>
        <taxon>Magnoliopsida</taxon>
        <taxon>eudicotyledons</taxon>
        <taxon>Gunneridae</taxon>
        <taxon>Pentapetalae</taxon>
        <taxon>asterids</taxon>
        <taxon>Ericales</taxon>
        <taxon>Ericaceae</taxon>
        <taxon>Vaccinioideae</taxon>
        <taxon>Vaccinieae</taxon>
        <taxon>Vaccinium</taxon>
    </lineage>
</organism>
<evidence type="ECO:0000313" key="2">
    <source>
        <dbReference type="Proteomes" id="UP000828048"/>
    </source>
</evidence>
<gene>
    <name evidence="1" type="ORF">Vadar_019878</name>
</gene>
<sequence>MPELPEVEAARRAIEENCIGKKIKRAVIADDAKVIDGVSRSDFESSLLGKTIVAAHRKGKNMWLQLDSPPFPSFQFGMAGAIYIKGVAVTKYKRSTVSDADEWPSKYSKLFIELDDGLELSFTDKRRFAKVRLLNNPASVPPISELGPDALFEPMTIDEFIAALRKKKVGIKALLLDQSFISGIGNWIADEVLYQARIHPMHIASSLSKESCIALHNCIKEVIEKAVEVGADSSQFPSSWIFHSREKKPGKAFVDGKKIEFIAAGGRTSAYVPELQKLSGDQAAKAPSKPRKQTAKGSKNEDSDDDDPGSEEEENASKIVKPKGRRGTTGNGPKKPPAKRKSSRSNKDDDDDDDSNDDDDDDYGGDKKKTRTAKNPPVKTKSKNASGKREIRIRTSPKQMEETSLSNNGTPLGQGIEIPQDTDGERTELDGQNGVPQERKEFVAPAVGMEFDSYDDAYNYYICYAKEVGFCVRVKNSWFKRNSREKYGAVLCCSSQGFKRIKDVNRIRKETRTGCPAMIRMRLVDSKRWRILEVTLEHNHLLGAKIHKSVKKMGIGTKTKLQTSSDAEVRTIKLYRALVIDGGGNGNSNSNLREIRDFSDHYPNQLNLKKCDTQAIYNYLCLYEALKPFDFEAAWGFMIQRFGVSDHDWLQSLYEDRTRWAPVYLKEIFFAGMAAVRPGETLNAFFDRYVHKQIPLKEFLDKYELALQKKYKEEAFSDMESRNSSPVLKTRCAFEMQLSKVYTREIFKKFQLEVEEMYSCFSTTQLHIDGPIVIFLVKERVLGEGNRREIRDYEVLYNRAAAEVRCICSCFNFNGYLCRHALCVLNFNGVEEIPSKYILSRWKKDYKRLYIPDQGSSKVNGTDRVQWFNQLYRSALQVVEEGAISLDHYKVALEAFEESLNRVHDVEGKHEE</sequence>
<dbReference type="EMBL" id="CM037153">
    <property type="protein sequence ID" value="KAH7858092.1"/>
    <property type="molecule type" value="Genomic_DNA"/>
</dbReference>
<reference evidence="1 2" key="1">
    <citation type="journal article" date="2021" name="Hortic Res">
        <title>High-quality reference genome and annotation aids understanding of berry development for evergreen blueberry (Vaccinium darrowii).</title>
        <authorList>
            <person name="Yu J."/>
            <person name="Hulse-Kemp A.M."/>
            <person name="Babiker E."/>
            <person name="Staton M."/>
        </authorList>
    </citation>
    <scope>NUCLEOTIDE SEQUENCE [LARGE SCALE GENOMIC DNA]</scope>
    <source>
        <strain evidence="2">cv. NJ 8807/NJ 8810</strain>
        <tissue evidence="1">Young leaf</tissue>
    </source>
</reference>
<dbReference type="Proteomes" id="UP000828048">
    <property type="component" value="Chromosome 3"/>
</dbReference>
<accession>A0ACB7YWU5</accession>
<evidence type="ECO:0000313" key="1">
    <source>
        <dbReference type="EMBL" id="KAH7858092.1"/>
    </source>
</evidence>
<protein>
    <submittedName>
        <fullName evidence="1">Uncharacterized protein</fullName>
    </submittedName>
</protein>
<proteinExistence type="predicted"/>